<evidence type="ECO:0000313" key="2">
    <source>
        <dbReference type="Proteomes" id="UP000682843"/>
    </source>
</evidence>
<protein>
    <submittedName>
        <fullName evidence="1">Uncharacterized protein</fullName>
    </submittedName>
</protein>
<keyword evidence="2" id="KW-1185">Reference proteome</keyword>
<name>A0ABX8A6D4_9BRAD</name>
<organism evidence="1 2">
    <name type="scientific">Tardiphaga alba</name>
    <dbReference type="NCBI Taxonomy" id="340268"/>
    <lineage>
        <taxon>Bacteria</taxon>
        <taxon>Pseudomonadati</taxon>
        <taxon>Pseudomonadota</taxon>
        <taxon>Alphaproteobacteria</taxon>
        <taxon>Hyphomicrobiales</taxon>
        <taxon>Nitrobacteraceae</taxon>
        <taxon>Tardiphaga</taxon>
    </lineage>
</organism>
<reference evidence="1 2" key="1">
    <citation type="submission" date="2019-02" db="EMBL/GenBank/DDBJ databases">
        <title>Emended description of the genus Rhodopseudomonas and description of Rhodopseudomonas albus sp. nov., a non-phototrophic, heavy-metal-tolerant bacterium isolated from garden soil.</title>
        <authorList>
            <person name="Bao Z."/>
            <person name="Cao W.W."/>
            <person name="Sato Y."/>
            <person name="Nishizawa T."/>
            <person name="Zhao J."/>
            <person name="Guo Y."/>
            <person name="Ohta H."/>
        </authorList>
    </citation>
    <scope>NUCLEOTIDE SEQUENCE [LARGE SCALE GENOMIC DNA]</scope>
    <source>
        <strain evidence="1 2">SK50-23</strain>
    </source>
</reference>
<gene>
    <name evidence="1" type="ORF">RPMA_10575</name>
</gene>
<dbReference type="RefSeq" id="WP_211912776.1">
    <property type="nucleotide sequence ID" value="NZ_CP036498.1"/>
</dbReference>
<evidence type="ECO:0000313" key="1">
    <source>
        <dbReference type="EMBL" id="QUS39234.1"/>
    </source>
</evidence>
<proteinExistence type="predicted"/>
<dbReference type="Proteomes" id="UP000682843">
    <property type="component" value="Chromosome"/>
</dbReference>
<accession>A0ABX8A6D4</accession>
<dbReference type="EMBL" id="CP036498">
    <property type="protein sequence ID" value="QUS39234.1"/>
    <property type="molecule type" value="Genomic_DNA"/>
</dbReference>
<sequence length="85" mass="9593">MPYALFCDDAKLSKSYPTEADVWKLASDSGLVTDVESKDGQPAPRRMLDNDYEIRPCQAEPGECPEKNERDAQAEKDFQLLLKGR</sequence>